<dbReference type="PANTHER" id="PTHR11699">
    <property type="entry name" value="ALDEHYDE DEHYDROGENASE-RELATED"/>
    <property type="match status" value="1"/>
</dbReference>
<evidence type="ECO:0000313" key="4">
    <source>
        <dbReference type="EMBL" id="VTP59608.1"/>
    </source>
</evidence>
<dbReference type="Gene3D" id="3.40.605.10">
    <property type="entry name" value="Aldehyde Dehydrogenase, Chain A, domain 1"/>
    <property type="match status" value="1"/>
</dbReference>
<feature type="compositionally biased region" description="Basic and acidic residues" evidence="2">
    <location>
        <begin position="368"/>
        <end position="377"/>
    </location>
</feature>
<sequence length="385" mass="40568">MILRAAVEAGAPADIIGWLDSPTVEMADQLIHHPQVDLILATGGPGRVKASYSSGKPAIGVGAGNTPVVVDETADINRMVASVLMSKTFDNGMICASEQSVIVVDAVYDEVRARFAAAGGYLLPEPQRQAVRNIIMKQGRINADIVGQSALKIAEMAGIEVPADTKVLISEVSGIGDDEPFSGEKLSPLLGMYRAQHFDDAINKAVALAAFGGAGHTSCLYTDQDNQQARIARFGARLKTSRILINTPASQGGIGDLYNFKLPPSMTLGCGSWGGNSVSENIGPKHLLNRKTVAKRAEKHAVAQAAAGHLLPPRRLVRRAERGSSAGQSQTRVYRHRAVSVQPGVRQTGAGDPACARGGNRGVRRGGRGADPDDGQRRRPAHAAV</sequence>
<proteinExistence type="predicted"/>
<dbReference type="GO" id="GO:0016616">
    <property type="term" value="F:oxidoreductase activity, acting on the CH-OH group of donors, NAD or NADP as acceptor"/>
    <property type="evidence" value="ECO:0007669"/>
    <property type="project" value="UniProtKB-ARBA"/>
</dbReference>
<protein>
    <submittedName>
        <fullName evidence="4">Aldehyde-alcohol dehydrogenase</fullName>
    </submittedName>
</protein>
<reference evidence="4 5" key="1">
    <citation type="submission" date="2019-05" db="EMBL/GenBank/DDBJ databases">
        <authorList>
            <consortium name="Pathogen Informatics"/>
        </authorList>
    </citation>
    <scope>NUCLEOTIDE SEQUENCE [LARGE SCALE GENOMIC DNA]</scope>
    <source>
        <strain evidence="4 5">NCTC12971</strain>
    </source>
</reference>
<dbReference type="FunFam" id="3.40.309.10:FF:000007">
    <property type="entry name" value="Aldehyde-alcohol dehydrogenase"/>
    <property type="match status" value="1"/>
</dbReference>
<name>A0A4U9H7N9_SERRU</name>
<dbReference type="InterPro" id="IPR016161">
    <property type="entry name" value="Ald_DH/histidinol_DH"/>
</dbReference>
<evidence type="ECO:0000256" key="1">
    <source>
        <dbReference type="ARBA" id="ARBA00023002"/>
    </source>
</evidence>
<dbReference type="SUPFAM" id="SSF53720">
    <property type="entry name" value="ALDH-like"/>
    <property type="match status" value="1"/>
</dbReference>
<dbReference type="EMBL" id="LR590463">
    <property type="protein sequence ID" value="VTP59608.1"/>
    <property type="molecule type" value="Genomic_DNA"/>
</dbReference>
<feature type="domain" description="Aldehyde dehydrogenase" evidence="3">
    <location>
        <begin position="2"/>
        <end position="118"/>
    </location>
</feature>
<organism evidence="4 5">
    <name type="scientific">Serratia rubidaea</name>
    <name type="common">Serratia marinorubra</name>
    <dbReference type="NCBI Taxonomy" id="61652"/>
    <lineage>
        <taxon>Bacteria</taxon>
        <taxon>Pseudomonadati</taxon>
        <taxon>Pseudomonadota</taxon>
        <taxon>Gammaproteobacteria</taxon>
        <taxon>Enterobacterales</taxon>
        <taxon>Yersiniaceae</taxon>
        <taxon>Serratia</taxon>
    </lineage>
</organism>
<feature type="region of interest" description="Disordered" evidence="2">
    <location>
        <begin position="304"/>
        <end position="385"/>
    </location>
</feature>
<accession>A0A4U9H7N9</accession>
<dbReference type="InterPro" id="IPR016163">
    <property type="entry name" value="Ald_DH_C"/>
</dbReference>
<evidence type="ECO:0000313" key="5">
    <source>
        <dbReference type="Proteomes" id="UP000307968"/>
    </source>
</evidence>
<dbReference type="Gene3D" id="3.40.309.10">
    <property type="entry name" value="Aldehyde Dehydrogenase, Chain A, domain 2"/>
    <property type="match status" value="1"/>
</dbReference>
<evidence type="ECO:0000259" key="3">
    <source>
        <dbReference type="Pfam" id="PF00171"/>
    </source>
</evidence>
<dbReference type="Proteomes" id="UP000307968">
    <property type="component" value="Chromosome"/>
</dbReference>
<dbReference type="InterPro" id="IPR015590">
    <property type="entry name" value="Aldehyde_DH_dom"/>
</dbReference>
<dbReference type="AlphaFoldDB" id="A0A4U9H7N9"/>
<dbReference type="Pfam" id="PF00171">
    <property type="entry name" value="Aldedh"/>
    <property type="match status" value="1"/>
</dbReference>
<keyword evidence="1" id="KW-0560">Oxidoreductase</keyword>
<dbReference type="InterPro" id="IPR016162">
    <property type="entry name" value="Ald_DH_N"/>
</dbReference>
<gene>
    <name evidence="4" type="primary">adhE_3</name>
    <name evidence="4" type="ORF">NCTC12971_00031</name>
</gene>
<dbReference type="GO" id="GO:0016620">
    <property type="term" value="F:oxidoreductase activity, acting on the aldehyde or oxo group of donors, NAD or NADP as acceptor"/>
    <property type="evidence" value="ECO:0007669"/>
    <property type="project" value="InterPro"/>
</dbReference>
<evidence type="ECO:0000256" key="2">
    <source>
        <dbReference type="SAM" id="MobiDB-lite"/>
    </source>
</evidence>